<dbReference type="AlphaFoldDB" id="A0A542BL72"/>
<accession>A0A542BL72</accession>
<comment type="caution">
    <text evidence="2">The sequence shown here is derived from an EMBL/GenBank/DDBJ whole genome shotgun (WGS) entry which is preliminary data.</text>
</comment>
<gene>
    <name evidence="2" type="ORF">FHU10_0581</name>
</gene>
<sequence length="120" mass="13403">MMNTFWRFLLCFLLVNISHSVSAGTCGNTVTMAITIGSKGVVMREPDKPVTDEALGVIYANELYFLRENGREVQRGVANKHGQVIYPFVIGQMYQLDNVIQPMTFMIADAGCKPQLTQIK</sequence>
<reference evidence="2" key="1">
    <citation type="submission" date="2019-06" db="EMBL/GenBank/DDBJ databases">
        <authorList>
            <person name="Deangelis K."/>
            <person name="Huntemann M."/>
            <person name="Clum A."/>
            <person name="Pillay M."/>
            <person name="Palaniappan K."/>
            <person name="Varghese N."/>
            <person name="Mikhailova N."/>
            <person name="Stamatis D."/>
            <person name="Reddy T."/>
            <person name="Daum C."/>
            <person name="Shapiro N."/>
            <person name="Ivanova N."/>
            <person name="Kyrpides N."/>
            <person name="Woyke T."/>
        </authorList>
    </citation>
    <scope>NUCLEOTIDE SEQUENCE [LARGE SCALE GENOMIC DNA]</scope>
    <source>
        <strain evidence="2">128R</strain>
    </source>
</reference>
<name>A0A542BL72_SERFO</name>
<keyword evidence="1" id="KW-0732">Signal</keyword>
<feature type="chain" id="PRO_5022181626" evidence="1">
    <location>
        <begin position="24"/>
        <end position="120"/>
    </location>
</feature>
<evidence type="ECO:0000256" key="1">
    <source>
        <dbReference type="SAM" id="SignalP"/>
    </source>
</evidence>
<protein>
    <submittedName>
        <fullName evidence="2">Uncharacterized protein</fullName>
    </submittedName>
</protein>
<evidence type="ECO:0000313" key="2">
    <source>
        <dbReference type="EMBL" id="TVZ68159.1"/>
    </source>
</evidence>
<dbReference type="EMBL" id="VISQ01000001">
    <property type="protein sequence ID" value="TVZ68159.1"/>
    <property type="molecule type" value="Genomic_DNA"/>
</dbReference>
<dbReference type="OrthoDB" id="9925662at2"/>
<reference evidence="2" key="2">
    <citation type="submission" date="2019-08" db="EMBL/GenBank/DDBJ databases">
        <title>Investigation of anaerobic lignin degradation for improved lignocellulosic biofuels.</title>
        <authorList>
            <person name="Deangelis K.PhD."/>
        </authorList>
    </citation>
    <scope>NUCLEOTIDE SEQUENCE [LARGE SCALE GENOMIC DNA]</scope>
    <source>
        <strain evidence="2">128R</strain>
    </source>
</reference>
<proteinExistence type="predicted"/>
<feature type="signal peptide" evidence="1">
    <location>
        <begin position="1"/>
        <end position="23"/>
    </location>
</feature>
<organism evidence="2">
    <name type="scientific">Serratia fonticola</name>
    <dbReference type="NCBI Taxonomy" id="47917"/>
    <lineage>
        <taxon>Bacteria</taxon>
        <taxon>Pseudomonadati</taxon>
        <taxon>Pseudomonadota</taxon>
        <taxon>Gammaproteobacteria</taxon>
        <taxon>Enterobacterales</taxon>
        <taxon>Yersiniaceae</taxon>
        <taxon>Serratia</taxon>
    </lineage>
</organism>